<dbReference type="InterPro" id="IPR024370">
    <property type="entry name" value="PBP_domain"/>
</dbReference>
<protein>
    <submittedName>
        <fullName evidence="5">Phosphate-binding domain protein</fullName>
    </submittedName>
</protein>
<accession>A0A1Z3HJJ6</accession>
<dbReference type="SUPFAM" id="SSF53850">
    <property type="entry name" value="Periplasmic binding protein-like II"/>
    <property type="match status" value="1"/>
</dbReference>
<dbReference type="EMBL" id="CP021983">
    <property type="protein sequence ID" value="ASC70455.1"/>
    <property type="molecule type" value="Genomic_DNA"/>
</dbReference>
<dbReference type="Proteomes" id="UP000191901">
    <property type="component" value="Chromosome"/>
</dbReference>
<keyword evidence="6" id="KW-1185">Reference proteome</keyword>
<feature type="domain" description="PBP" evidence="4">
    <location>
        <begin position="78"/>
        <end position="225"/>
    </location>
</feature>
<keyword evidence="1" id="KW-0732">Signal</keyword>
<feature type="region of interest" description="Disordered" evidence="2">
    <location>
        <begin position="41"/>
        <end position="73"/>
    </location>
</feature>
<keyword evidence="3" id="KW-1133">Transmembrane helix</keyword>
<reference evidence="5 6" key="1">
    <citation type="journal article" date="2016" name="Biochim. Biophys. Acta">
        <title>Characterization of red-shifted phycobilisomes isolated from the chlorophyll f-containing cyanobacterium Halomicronema hongdechloris.</title>
        <authorList>
            <person name="Li Y."/>
            <person name="Lin Y."/>
            <person name="Garvey C.J."/>
            <person name="Birch D."/>
            <person name="Corkery R.W."/>
            <person name="Loughlin P.C."/>
            <person name="Scheer H."/>
            <person name="Willows R.D."/>
            <person name="Chen M."/>
        </authorList>
    </citation>
    <scope>NUCLEOTIDE SEQUENCE [LARGE SCALE GENOMIC DNA]</scope>
    <source>
        <strain evidence="5 6">C2206</strain>
    </source>
</reference>
<dbReference type="PANTHER" id="PTHR30570">
    <property type="entry name" value="PERIPLASMIC PHOSPHATE BINDING COMPONENT OF PHOSPHATE ABC TRANSPORTER"/>
    <property type="match status" value="1"/>
</dbReference>
<dbReference type="Gene3D" id="3.40.190.10">
    <property type="entry name" value="Periplasmic binding protein-like II"/>
    <property type="match status" value="1"/>
</dbReference>
<keyword evidence="3" id="KW-0472">Membrane</keyword>
<sequence length="295" mass="31464">MSQGNRDQNIPALIAALLITIALAGGAYWFLGRPLLRQFSNSPAPSSTPDSTNSPTPSPAPQARDSLNSLDDLDTSLPNPAVLTIDGSVTLVALVKQFQLAYTQVNPNIPTTYGVPAGQPNGSNAGLQHLLNDEVVMAFSSRPLTAEERQAGLQAIPFARDALAVVVGQTNPFNDSLTLSQLQQIFQGQLTNWSELGGPNAPIRVINRAADSGTHSLFKDLVLLGQDFAPDGPTFTTLTQGMKPLQCCEPWKPMALATAPCSKWSINLPSRSCPSREPCPLMQKRYARAPIPLAG</sequence>
<evidence type="ECO:0000313" key="5">
    <source>
        <dbReference type="EMBL" id="ASC70455.1"/>
    </source>
</evidence>
<dbReference type="RefSeq" id="WP_256995536.1">
    <property type="nucleotide sequence ID" value="NZ_CP021983.2"/>
</dbReference>
<evidence type="ECO:0000256" key="2">
    <source>
        <dbReference type="SAM" id="MobiDB-lite"/>
    </source>
</evidence>
<evidence type="ECO:0000259" key="4">
    <source>
        <dbReference type="Pfam" id="PF12849"/>
    </source>
</evidence>
<feature type="compositionally biased region" description="Low complexity" evidence="2">
    <location>
        <begin position="41"/>
        <end position="55"/>
    </location>
</feature>
<dbReference type="KEGG" id="hhg:XM38_013940"/>
<evidence type="ECO:0000256" key="3">
    <source>
        <dbReference type="SAM" id="Phobius"/>
    </source>
</evidence>
<keyword evidence="3" id="KW-0812">Transmembrane</keyword>
<organism evidence="5 6">
    <name type="scientific">Halomicronema hongdechloris C2206</name>
    <dbReference type="NCBI Taxonomy" id="1641165"/>
    <lineage>
        <taxon>Bacteria</taxon>
        <taxon>Bacillati</taxon>
        <taxon>Cyanobacteriota</taxon>
        <taxon>Cyanophyceae</taxon>
        <taxon>Nodosilineales</taxon>
        <taxon>Nodosilineaceae</taxon>
        <taxon>Halomicronema</taxon>
    </lineage>
</organism>
<proteinExistence type="predicted"/>
<dbReference type="AlphaFoldDB" id="A0A1Z3HJJ6"/>
<dbReference type="InterPro" id="IPR050811">
    <property type="entry name" value="Phosphate_ABC_transporter"/>
</dbReference>
<gene>
    <name evidence="5" type="ORF">XM38_013940</name>
</gene>
<evidence type="ECO:0000313" key="6">
    <source>
        <dbReference type="Proteomes" id="UP000191901"/>
    </source>
</evidence>
<dbReference type="Pfam" id="PF12849">
    <property type="entry name" value="PBP_like_2"/>
    <property type="match status" value="1"/>
</dbReference>
<evidence type="ECO:0000256" key="1">
    <source>
        <dbReference type="ARBA" id="ARBA00022729"/>
    </source>
</evidence>
<dbReference type="PANTHER" id="PTHR30570:SF1">
    <property type="entry name" value="PHOSPHATE-BINDING PROTEIN PSTS"/>
    <property type="match status" value="1"/>
</dbReference>
<feature type="transmembrane region" description="Helical" evidence="3">
    <location>
        <begin position="12"/>
        <end position="31"/>
    </location>
</feature>
<name>A0A1Z3HJJ6_9CYAN</name>